<accession>X1PKZ2</accession>
<evidence type="ECO:0000259" key="6">
    <source>
        <dbReference type="PROSITE" id="PS50110"/>
    </source>
</evidence>
<organism evidence="7">
    <name type="scientific">marine sediment metagenome</name>
    <dbReference type="NCBI Taxonomy" id="412755"/>
    <lineage>
        <taxon>unclassified sequences</taxon>
        <taxon>metagenomes</taxon>
        <taxon>ecological metagenomes</taxon>
    </lineage>
</organism>
<dbReference type="PROSITE" id="PS50005">
    <property type="entry name" value="TPR"/>
    <property type="match status" value="1"/>
</dbReference>
<dbReference type="SMART" id="SM00448">
    <property type="entry name" value="REC"/>
    <property type="match status" value="1"/>
</dbReference>
<dbReference type="PANTHER" id="PTHR48111:SF1">
    <property type="entry name" value="TWO-COMPONENT RESPONSE REGULATOR ORR33"/>
    <property type="match status" value="1"/>
</dbReference>
<feature type="domain" description="Response regulatory" evidence="6">
    <location>
        <begin position="11"/>
        <end position="125"/>
    </location>
</feature>
<feature type="non-terminal residue" evidence="7">
    <location>
        <position position="1"/>
    </location>
</feature>
<name>X1PKZ2_9ZZZZ</name>
<keyword evidence="3" id="KW-0805">Transcription regulation</keyword>
<dbReference type="InterPro" id="IPR011990">
    <property type="entry name" value="TPR-like_helical_dom_sf"/>
</dbReference>
<evidence type="ECO:0000256" key="5">
    <source>
        <dbReference type="ARBA" id="ARBA00023163"/>
    </source>
</evidence>
<feature type="non-terminal residue" evidence="7">
    <location>
        <position position="249"/>
    </location>
</feature>
<dbReference type="EMBL" id="BARV01032944">
    <property type="protein sequence ID" value="GAI39740.1"/>
    <property type="molecule type" value="Genomic_DNA"/>
</dbReference>
<keyword evidence="1" id="KW-0597">Phosphoprotein</keyword>
<evidence type="ECO:0000256" key="2">
    <source>
        <dbReference type="ARBA" id="ARBA00023012"/>
    </source>
</evidence>
<keyword evidence="4" id="KW-0238">DNA-binding</keyword>
<dbReference type="GO" id="GO:0006355">
    <property type="term" value="P:regulation of DNA-templated transcription"/>
    <property type="evidence" value="ECO:0007669"/>
    <property type="project" value="TreeGrafter"/>
</dbReference>
<sequence length="249" mass="27303">EKIRGGEKMKPILIVEDEAIMRESLRDWLTDGGYQVETAKEGEEALEAIAEQDFGVVILDLRLPGKDGVEVLREAKEKRPQLKGIIITAYPSIETAVEATRIGAVDYLTKPVSLDALEELIRKTLGPVQVEIKPKATPEEAIARPPVVEEAKVEEAIAQPPVVEEAKVEEVIAIAPEEIPVHLKQGKAHFDAGRYGEALKEFESILSIAPGNIETRVWIRKTRETLATPKVEAVAEGEAAPVAEEVKPK</sequence>
<dbReference type="Gene3D" id="1.25.40.10">
    <property type="entry name" value="Tetratricopeptide repeat domain"/>
    <property type="match status" value="1"/>
</dbReference>
<dbReference type="PANTHER" id="PTHR48111">
    <property type="entry name" value="REGULATOR OF RPOS"/>
    <property type="match status" value="1"/>
</dbReference>
<evidence type="ECO:0000256" key="1">
    <source>
        <dbReference type="ARBA" id="ARBA00022553"/>
    </source>
</evidence>
<dbReference type="SUPFAM" id="SSF48452">
    <property type="entry name" value="TPR-like"/>
    <property type="match status" value="1"/>
</dbReference>
<evidence type="ECO:0000313" key="7">
    <source>
        <dbReference type="EMBL" id="GAI39740.1"/>
    </source>
</evidence>
<gene>
    <name evidence="7" type="ORF">S06H3_51860</name>
</gene>
<protein>
    <recommendedName>
        <fullName evidence="6">Response regulatory domain-containing protein</fullName>
    </recommendedName>
</protein>
<dbReference type="GO" id="GO:0000976">
    <property type="term" value="F:transcription cis-regulatory region binding"/>
    <property type="evidence" value="ECO:0007669"/>
    <property type="project" value="TreeGrafter"/>
</dbReference>
<proteinExistence type="predicted"/>
<evidence type="ECO:0000256" key="3">
    <source>
        <dbReference type="ARBA" id="ARBA00023015"/>
    </source>
</evidence>
<dbReference type="InterPro" id="IPR019734">
    <property type="entry name" value="TPR_rpt"/>
</dbReference>
<evidence type="ECO:0000256" key="4">
    <source>
        <dbReference type="ARBA" id="ARBA00023125"/>
    </source>
</evidence>
<keyword evidence="2" id="KW-0902">Two-component regulatory system</keyword>
<dbReference type="AlphaFoldDB" id="X1PKZ2"/>
<dbReference type="InterPro" id="IPR039420">
    <property type="entry name" value="WalR-like"/>
</dbReference>
<dbReference type="GO" id="GO:0005829">
    <property type="term" value="C:cytosol"/>
    <property type="evidence" value="ECO:0007669"/>
    <property type="project" value="TreeGrafter"/>
</dbReference>
<reference evidence="7" key="1">
    <citation type="journal article" date="2014" name="Front. Microbiol.">
        <title>High frequency of phylogenetically diverse reductive dehalogenase-homologous genes in deep subseafloor sedimentary metagenomes.</title>
        <authorList>
            <person name="Kawai M."/>
            <person name="Futagami T."/>
            <person name="Toyoda A."/>
            <person name="Takaki Y."/>
            <person name="Nishi S."/>
            <person name="Hori S."/>
            <person name="Arai W."/>
            <person name="Tsubouchi T."/>
            <person name="Morono Y."/>
            <person name="Uchiyama I."/>
            <person name="Ito T."/>
            <person name="Fujiyama A."/>
            <person name="Inagaki F."/>
            <person name="Takami H."/>
        </authorList>
    </citation>
    <scope>NUCLEOTIDE SEQUENCE</scope>
    <source>
        <strain evidence="7">Expedition CK06-06</strain>
    </source>
</reference>
<dbReference type="FunFam" id="3.40.50.2300:FF:000018">
    <property type="entry name" value="DNA-binding transcriptional regulator NtrC"/>
    <property type="match status" value="1"/>
</dbReference>
<dbReference type="GO" id="GO:0000156">
    <property type="term" value="F:phosphorelay response regulator activity"/>
    <property type="evidence" value="ECO:0007669"/>
    <property type="project" value="TreeGrafter"/>
</dbReference>
<keyword evidence="5" id="KW-0804">Transcription</keyword>
<dbReference type="GO" id="GO:0032993">
    <property type="term" value="C:protein-DNA complex"/>
    <property type="evidence" value="ECO:0007669"/>
    <property type="project" value="TreeGrafter"/>
</dbReference>
<dbReference type="Pfam" id="PF00072">
    <property type="entry name" value="Response_reg"/>
    <property type="match status" value="1"/>
</dbReference>
<dbReference type="SUPFAM" id="SSF52172">
    <property type="entry name" value="CheY-like"/>
    <property type="match status" value="1"/>
</dbReference>
<dbReference type="PROSITE" id="PS50110">
    <property type="entry name" value="RESPONSE_REGULATORY"/>
    <property type="match status" value="1"/>
</dbReference>
<dbReference type="InterPro" id="IPR001789">
    <property type="entry name" value="Sig_transdc_resp-reg_receiver"/>
</dbReference>
<dbReference type="Gene3D" id="3.40.50.2300">
    <property type="match status" value="1"/>
</dbReference>
<dbReference type="InterPro" id="IPR011006">
    <property type="entry name" value="CheY-like_superfamily"/>
</dbReference>
<comment type="caution">
    <text evidence="7">The sequence shown here is derived from an EMBL/GenBank/DDBJ whole genome shotgun (WGS) entry which is preliminary data.</text>
</comment>